<reference evidence="3" key="1">
    <citation type="submission" date="2016-11" db="EMBL/GenBank/DDBJ databases">
        <authorList>
            <person name="Varghese N."/>
            <person name="Submissions S."/>
        </authorList>
    </citation>
    <scope>NUCLEOTIDE SEQUENCE [LARGE SCALE GENOMIC DNA]</scope>
    <source>
        <strain evidence="3">DX253</strain>
    </source>
</reference>
<accession>A0A1M7CPU7</accession>
<proteinExistence type="predicted"/>
<dbReference type="EMBL" id="FRAN01000012">
    <property type="protein sequence ID" value="SHL69202.1"/>
    <property type="molecule type" value="Genomic_DNA"/>
</dbReference>
<dbReference type="InterPro" id="IPR055967">
    <property type="entry name" value="DUF7545"/>
</dbReference>
<dbReference type="Pfam" id="PF24411">
    <property type="entry name" value="DUF7545"/>
    <property type="match status" value="1"/>
</dbReference>
<evidence type="ECO:0000256" key="1">
    <source>
        <dbReference type="SAM" id="MobiDB-lite"/>
    </source>
</evidence>
<gene>
    <name evidence="2" type="ORF">SAMN05444342_4421</name>
</gene>
<keyword evidence="3" id="KW-1185">Reference proteome</keyword>
<sequence>QSGGMVDTDSVETETYTIEGPDGNSDEIELPPGLIDLLREEDESRETVVGDMAIVSFVQQAHAAVHHTQGEPSEDVVAIEEKARELFEDRIGITFEQATGHSH</sequence>
<organism evidence="2 3">
    <name type="scientific">Haladaptatus paucihalophilus DX253</name>
    <dbReference type="NCBI Taxonomy" id="797209"/>
    <lineage>
        <taxon>Archaea</taxon>
        <taxon>Methanobacteriati</taxon>
        <taxon>Methanobacteriota</taxon>
        <taxon>Stenosarchaea group</taxon>
        <taxon>Halobacteria</taxon>
        <taxon>Halobacteriales</taxon>
        <taxon>Haladaptataceae</taxon>
        <taxon>Haladaptatus</taxon>
    </lineage>
</organism>
<evidence type="ECO:0000313" key="2">
    <source>
        <dbReference type="EMBL" id="SHL69202.1"/>
    </source>
</evidence>
<dbReference type="Proteomes" id="UP000184203">
    <property type="component" value="Unassembled WGS sequence"/>
</dbReference>
<feature type="non-terminal residue" evidence="2">
    <location>
        <position position="1"/>
    </location>
</feature>
<protein>
    <submittedName>
        <fullName evidence="2">Uncharacterized protein</fullName>
    </submittedName>
</protein>
<evidence type="ECO:0000313" key="3">
    <source>
        <dbReference type="Proteomes" id="UP000184203"/>
    </source>
</evidence>
<dbReference type="AlphaFoldDB" id="A0A1M7CPU7"/>
<feature type="region of interest" description="Disordered" evidence="1">
    <location>
        <begin position="1"/>
        <end position="30"/>
    </location>
</feature>
<name>A0A1M7CPU7_HALPU</name>